<accession>A0A9D4Y9H5</accession>
<name>A0A9D4Y9H5_PEA</name>
<dbReference type="Pfam" id="PF24924">
    <property type="entry name" value="DUF7745"/>
    <property type="match status" value="1"/>
</dbReference>
<evidence type="ECO:0000313" key="3">
    <source>
        <dbReference type="Proteomes" id="UP001058974"/>
    </source>
</evidence>
<dbReference type="Gramene" id="Psat02G0178800-T1">
    <property type="protein sequence ID" value="KAI5435089.1"/>
    <property type="gene ID" value="KIW84_021788"/>
</dbReference>
<comment type="caution">
    <text evidence="2">The sequence shown here is derived from an EMBL/GenBank/DDBJ whole genome shotgun (WGS) entry which is preliminary data.</text>
</comment>
<dbReference type="Proteomes" id="UP001058974">
    <property type="component" value="Chromosome 2"/>
</dbReference>
<dbReference type="InterPro" id="IPR056647">
    <property type="entry name" value="DUF7745"/>
</dbReference>
<dbReference type="EMBL" id="JAMSHJ010000002">
    <property type="protein sequence ID" value="KAI5435089.1"/>
    <property type="molecule type" value="Genomic_DNA"/>
</dbReference>
<organism evidence="2 3">
    <name type="scientific">Pisum sativum</name>
    <name type="common">Garden pea</name>
    <name type="synonym">Lathyrus oleraceus</name>
    <dbReference type="NCBI Taxonomy" id="3888"/>
    <lineage>
        <taxon>Eukaryota</taxon>
        <taxon>Viridiplantae</taxon>
        <taxon>Streptophyta</taxon>
        <taxon>Embryophyta</taxon>
        <taxon>Tracheophyta</taxon>
        <taxon>Spermatophyta</taxon>
        <taxon>Magnoliopsida</taxon>
        <taxon>eudicotyledons</taxon>
        <taxon>Gunneridae</taxon>
        <taxon>Pentapetalae</taxon>
        <taxon>rosids</taxon>
        <taxon>fabids</taxon>
        <taxon>Fabales</taxon>
        <taxon>Fabaceae</taxon>
        <taxon>Papilionoideae</taxon>
        <taxon>50 kb inversion clade</taxon>
        <taxon>NPAAA clade</taxon>
        <taxon>Hologalegina</taxon>
        <taxon>IRL clade</taxon>
        <taxon>Fabeae</taxon>
        <taxon>Lathyrus</taxon>
    </lineage>
</organism>
<evidence type="ECO:0000259" key="1">
    <source>
        <dbReference type="Pfam" id="PF24924"/>
    </source>
</evidence>
<feature type="domain" description="DUF7745" evidence="1">
    <location>
        <begin position="40"/>
        <end position="220"/>
    </location>
</feature>
<gene>
    <name evidence="2" type="ORF">KIW84_021788</name>
</gene>
<protein>
    <recommendedName>
        <fullName evidence="1">DUF7745 domain-containing protein</fullName>
    </recommendedName>
</protein>
<evidence type="ECO:0000313" key="2">
    <source>
        <dbReference type="EMBL" id="KAI5435089.1"/>
    </source>
</evidence>
<keyword evidence="3" id="KW-1185">Reference proteome</keyword>
<sequence length="221" mass="25369">MPDLQSLKVLQGLMPNTIQRKFTLKYRRILDLLRIPVKPPTLEEFGLYLDIPEDRKGPYMGMRQKVKPRELAMTLGIPIKDLLPHYKEDRDIQGLKRSYLEGVARRMDGTKRWGSYVDVLALVIFGIVLLPNVSDFVDAVAINIFWAVKNLEVDSVPALLADVYYTMSICHSKEKGSLCCCIPLLYQWFASHLYKDIHMIKTKGNRAWAQKLMSLNEGSIL</sequence>
<dbReference type="AlphaFoldDB" id="A0A9D4Y9H5"/>
<proteinExistence type="predicted"/>
<dbReference type="PANTHER" id="PTHR48154">
    <property type="entry name" value="PROTEIN, PUTATIVE-RELATED"/>
    <property type="match status" value="1"/>
</dbReference>
<dbReference type="PANTHER" id="PTHR48154:SF1">
    <property type="entry name" value="PROTEIN, PUTATIVE-RELATED"/>
    <property type="match status" value="1"/>
</dbReference>
<reference evidence="2 3" key="1">
    <citation type="journal article" date="2022" name="Nat. Genet.">
        <title>Improved pea reference genome and pan-genome highlight genomic features and evolutionary characteristics.</title>
        <authorList>
            <person name="Yang T."/>
            <person name="Liu R."/>
            <person name="Luo Y."/>
            <person name="Hu S."/>
            <person name="Wang D."/>
            <person name="Wang C."/>
            <person name="Pandey M.K."/>
            <person name="Ge S."/>
            <person name="Xu Q."/>
            <person name="Li N."/>
            <person name="Li G."/>
            <person name="Huang Y."/>
            <person name="Saxena R.K."/>
            <person name="Ji Y."/>
            <person name="Li M."/>
            <person name="Yan X."/>
            <person name="He Y."/>
            <person name="Liu Y."/>
            <person name="Wang X."/>
            <person name="Xiang C."/>
            <person name="Varshney R.K."/>
            <person name="Ding H."/>
            <person name="Gao S."/>
            <person name="Zong X."/>
        </authorList>
    </citation>
    <scope>NUCLEOTIDE SEQUENCE [LARGE SCALE GENOMIC DNA]</scope>
    <source>
        <strain evidence="2 3">cv. Zhongwan 6</strain>
    </source>
</reference>